<name>A2D9H2_TRIV3</name>
<reference evidence="2" key="2">
    <citation type="journal article" date="2007" name="Science">
        <title>Draft genome sequence of the sexually transmitted pathogen Trichomonas vaginalis.</title>
        <authorList>
            <person name="Carlton J.M."/>
            <person name="Hirt R.P."/>
            <person name="Silva J.C."/>
            <person name="Delcher A.L."/>
            <person name="Schatz M."/>
            <person name="Zhao Q."/>
            <person name="Wortman J.R."/>
            <person name="Bidwell S.L."/>
            <person name="Alsmark U.C.M."/>
            <person name="Besteiro S."/>
            <person name="Sicheritz-Ponten T."/>
            <person name="Noel C.J."/>
            <person name="Dacks J.B."/>
            <person name="Foster P.G."/>
            <person name="Simillion C."/>
            <person name="Van de Peer Y."/>
            <person name="Miranda-Saavedra D."/>
            <person name="Barton G.J."/>
            <person name="Westrop G.D."/>
            <person name="Mueller S."/>
            <person name="Dessi D."/>
            <person name="Fiori P.L."/>
            <person name="Ren Q."/>
            <person name="Paulsen I."/>
            <person name="Zhang H."/>
            <person name="Bastida-Corcuera F.D."/>
            <person name="Simoes-Barbosa A."/>
            <person name="Brown M.T."/>
            <person name="Hayes R.D."/>
            <person name="Mukherjee M."/>
            <person name="Okumura C.Y."/>
            <person name="Schneider R."/>
            <person name="Smith A.J."/>
            <person name="Vanacova S."/>
            <person name="Villalvazo M."/>
            <person name="Haas B.J."/>
            <person name="Pertea M."/>
            <person name="Feldblyum T.V."/>
            <person name="Utterback T.R."/>
            <person name="Shu C.L."/>
            <person name="Osoegawa K."/>
            <person name="de Jong P.J."/>
            <person name="Hrdy I."/>
            <person name="Horvathova L."/>
            <person name="Zubacova Z."/>
            <person name="Dolezal P."/>
            <person name="Malik S.B."/>
            <person name="Logsdon J.M. Jr."/>
            <person name="Henze K."/>
            <person name="Gupta A."/>
            <person name="Wang C.C."/>
            <person name="Dunne R.L."/>
            <person name="Upcroft J.A."/>
            <person name="Upcroft P."/>
            <person name="White O."/>
            <person name="Salzberg S.L."/>
            <person name="Tang P."/>
            <person name="Chiu C.-H."/>
            <person name="Lee Y.-S."/>
            <person name="Embley T.M."/>
            <person name="Coombs G.H."/>
            <person name="Mottram J.C."/>
            <person name="Tachezy J."/>
            <person name="Fraser-Liggett C.M."/>
            <person name="Johnson P.J."/>
        </authorList>
    </citation>
    <scope>NUCLEOTIDE SEQUENCE [LARGE SCALE GENOMIC DNA]</scope>
    <source>
        <strain evidence="2">G3</strain>
    </source>
</reference>
<dbReference type="InParanoid" id="A2D9H2"/>
<keyword evidence="1" id="KW-0812">Transmembrane</keyword>
<dbReference type="EMBL" id="DS113181">
    <property type="protein sequence ID" value="EAY22828.1"/>
    <property type="molecule type" value="Genomic_DNA"/>
</dbReference>
<evidence type="ECO:0000313" key="3">
    <source>
        <dbReference type="Proteomes" id="UP000001542"/>
    </source>
</evidence>
<accession>A2D9H2</accession>
<gene>
    <name evidence="2" type="ORF">TVAG_075750</name>
</gene>
<reference evidence="2" key="1">
    <citation type="submission" date="2006-10" db="EMBL/GenBank/DDBJ databases">
        <authorList>
            <person name="Amadeo P."/>
            <person name="Zhao Q."/>
            <person name="Wortman J."/>
            <person name="Fraser-Liggett C."/>
            <person name="Carlton J."/>
        </authorList>
    </citation>
    <scope>NUCLEOTIDE SEQUENCE</scope>
    <source>
        <strain evidence="2">G3</strain>
    </source>
</reference>
<keyword evidence="1" id="KW-0472">Membrane</keyword>
<dbReference type="Proteomes" id="UP000001542">
    <property type="component" value="Unassembled WGS sequence"/>
</dbReference>
<dbReference type="VEuPathDB" id="TrichDB:TVAG_075750"/>
<dbReference type="AlphaFoldDB" id="A2D9H2"/>
<dbReference type="OrthoDB" id="10536913at2759"/>
<evidence type="ECO:0000256" key="1">
    <source>
        <dbReference type="SAM" id="Phobius"/>
    </source>
</evidence>
<protein>
    <submittedName>
        <fullName evidence="2">Uncharacterized protein</fullName>
    </submittedName>
</protein>
<evidence type="ECO:0000313" key="2">
    <source>
        <dbReference type="EMBL" id="EAY22828.1"/>
    </source>
</evidence>
<feature type="transmembrane region" description="Helical" evidence="1">
    <location>
        <begin position="119"/>
        <end position="142"/>
    </location>
</feature>
<feature type="transmembrane region" description="Helical" evidence="1">
    <location>
        <begin position="83"/>
        <end position="107"/>
    </location>
</feature>
<keyword evidence="1" id="KW-1133">Transmembrane helix</keyword>
<organism evidence="2 3">
    <name type="scientific">Trichomonas vaginalis (strain ATCC PRA-98 / G3)</name>
    <dbReference type="NCBI Taxonomy" id="412133"/>
    <lineage>
        <taxon>Eukaryota</taxon>
        <taxon>Metamonada</taxon>
        <taxon>Parabasalia</taxon>
        <taxon>Trichomonadida</taxon>
        <taxon>Trichomonadidae</taxon>
        <taxon>Trichomonas</taxon>
    </lineage>
</organism>
<sequence length="170" mass="19478">MTCELSFTLKDGNKVNLSELRKRVEANSEYDLLGELKDSKMKVVWPHTRPEPTGDVRAKLIHARMHKNVENHIRTKDISSKEMLSSVSSIFVLLVTVPLIAFGLYTALKWLGFTPESAFCWSFIGSLIFFFAELALTILELFKRDMMQKGQLQLFNAKTNTQPVEEHKTK</sequence>
<proteinExistence type="predicted"/>
<keyword evidence="3" id="KW-1185">Reference proteome</keyword>